<accession>A0A2H0YUI7</accession>
<name>A0A2H0YUI7_9BACT</name>
<reference evidence="1 2" key="1">
    <citation type="submission" date="2017-09" db="EMBL/GenBank/DDBJ databases">
        <title>Depth-based differentiation of microbial function through sediment-hosted aquifers and enrichment of novel symbionts in the deep terrestrial subsurface.</title>
        <authorList>
            <person name="Probst A.J."/>
            <person name="Ladd B."/>
            <person name="Jarett J.K."/>
            <person name="Geller-Mcgrath D.E."/>
            <person name="Sieber C.M."/>
            <person name="Emerson J.B."/>
            <person name="Anantharaman K."/>
            <person name="Thomas B.C."/>
            <person name="Malmstrom R."/>
            <person name="Stieglmeier M."/>
            <person name="Klingl A."/>
            <person name="Woyke T."/>
            <person name="Ryan C.M."/>
            <person name="Banfield J.F."/>
        </authorList>
    </citation>
    <scope>NUCLEOTIDE SEQUENCE [LARGE SCALE GENOMIC DNA]</scope>
    <source>
        <strain evidence="1">CG08_land_8_20_14_0_20_40_16</strain>
    </source>
</reference>
<evidence type="ECO:0000313" key="1">
    <source>
        <dbReference type="EMBL" id="PIS42161.1"/>
    </source>
</evidence>
<dbReference type="Proteomes" id="UP000231542">
    <property type="component" value="Unassembled WGS sequence"/>
</dbReference>
<protein>
    <submittedName>
        <fullName evidence="1">Uncharacterized protein</fullName>
    </submittedName>
</protein>
<comment type="caution">
    <text evidence="1">The sequence shown here is derived from an EMBL/GenBank/DDBJ whole genome shotgun (WGS) entry which is preliminary data.</text>
</comment>
<evidence type="ECO:0000313" key="2">
    <source>
        <dbReference type="Proteomes" id="UP000231542"/>
    </source>
</evidence>
<organism evidence="1 2">
    <name type="scientific">Candidatus Kerfeldbacteria bacterium CG08_land_8_20_14_0_20_40_16</name>
    <dbReference type="NCBI Taxonomy" id="2014244"/>
    <lineage>
        <taxon>Bacteria</taxon>
        <taxon>Candidatus Kerfeldiibacteriota</taxon>
    </lineage>
</organism>
<proteinExistence type="predicted"/>
<dbReference type="EMBL" id="PEXU01000056">
    <property type="protein sequence ID" value="PIS42161.1"/>
    <property type="molecule type" value="Genomic_DNA"/>
</dbReference>
<sequence>MVREFLSRGANYTGALVEREMLGELRKGIEKEQYQPYNEALDFVRENQPFDPSDPDPRFANDLHATIADALRLKDYKHLEFYTAVGSNLDQFHGVDAFIEWHTDPENNPKAVQRVTLDITINPQKGESYKADVLIYVPSEGLDPKEDREEFAELVNNTAEEILEKLSHQSKT</sequence>
<gene>
    <name evidence="1" type="ORF">COT24_05080</name>
</gene>
<dbReference type="AlphaFoldDB" id="A0A2H0YUI7"/>